<dbReference type="PANTHER" id="PTHR10694">
    <property type="entry name" value="LYSINE-SPECIFIC DEMETHYLASE"/>
    <property type="match status" value="1"/>
</dbReference>
<comment type="catalytic activity">
    <reaction evidence="16">
        <text>N(6),N(6),N(6)-trimethyl-L-lysyl(9)-[histone H3] + 2 2-oxoglutarate + 2 O2 = N(6)-methyl-L-lysyl(9)-[histone H3] + 2 formaldehyde + 2 succinate + 2 CO2</text>
        <dbReference type="Rhea" id="RHEA:60200"/>
        <dbReference type="Rhea" id="RHEA-COMP:15538"/>
        <dbReference type="Rhea" id="RHEA-COMP:15542"/>
        <dbReference type="ChEBI" id="CHEBI:15379"/>
        <dbReference type="ChEBI" id="CHEBI:16526"/>
        <dbReference type="ChEBI" id="CHEBI:16810"/>
        <dbReference type="ChEBI" id="CHEBI:16842"/>
        <dbReference type="ChEBI" id="CHEBI:30031"/>
        <dbReference type="ChEBI" id="CHEBI:61929"/>
        <dbReference type="ChEBI" id="CHEBI:61961"/>
        <dbReference type="EC" id="1.14.11.66"/>
    </reaction>
</comment>
<keyword evidence="11" id="KW-0560">Oxidoreductase</keyword>
<dbReference type="STRING" id="8022.A0A060WZ99"/>
<evidence type="ECO:0000256" key="3">
    <source>
        <dbReference type="ARBA" id="ARBA00009711"/>
    </source>
</evidence>
<keyword evidence="9" id="KW-0156">Chromatin regulator</keyword>
<reference evidence="18" key="1">
    <citation type="journal article" date="2014" name="Nat. Commun.">
        <title>The rainbow trout genome provides novel insights into evolution after whole-genome duplication in vertebrates.</title>
        <authorList>
            <person name="Berthelot C."/>
            <person name="Brunet F."/>
            <person name="Chalopin D."/>
            <person name="Juanchich A."/>
            <person name="Bernard M."/>
            <person name="Noel B."/>
            <person name="Bento P."/>
            <person name="Da Silva C."/>
            <person name="Labadie K."/>
            <person name="Alberti A."/>
            <person name="Aury J.M."/>
            <person name="Louis A."/>
            <person name="Dehais P."/>
            <person name="Bardou P."/>
            <person name="Montfort J."/>
            <person name="Klopp C."/>
            <person name="Cabau C."/>
            <person name="Gaspin C."/>
            <person name="Thorgaard G.H."/>
            <person name="Boussaha M."/>
            <person name="Quillet E."/>
            <person name="Guyomard R."/>
            <person name="Galiana D."/>
            <person name="Bobe J."/>
            <person name="Volff J.N."/>
            <person name="Genet C."/>
            <person name="Wincker P."/>
            <person name="Jaillon O."/>
            <person name="Roest Crollius H."/>
            <person name="Guiguen Y."/>
        </authorList>
    </citation>
    <scope>NUCLEOTIDE SEQUENCE [LARGE SCALE GENOMIC DNA]</scope>
</reference>
<dbReference type="SUPFAM" id="SSF63748">
    <property type="entry name" value="Tudor/PWWP/MBT"/>
    <property type="match status" value="2"/>
</dbReference>
<keyword evidence="7" id="KW-0863">Zinc-finger</keyword>
<dbReference type="GO" id="GO:0010468">
    <property type="term" value="P:regulation of gene expression"/>
    <property type="evidence" value="ECO:0007669"/>
    <property type="project" value="TreeGrafter"/>
</dbReference>
<evidence type="ECO:0000313" key="19">
    <source>
        <dbReference type="Proteomes" id="UP000193380"/>
    </source>
</evidence>
<dbReference type="Gene3D" id="2.30.30.140">
    <property type="match status" value="1"/>
</dbReference>
<evidence type="ECO:0000256" key="10">
    <source>
        <dbReference type="ARBA" id="ARBA00022964"/>
    </source>
</evidence>
<dbReference type="Pfam" id="PF18104">
    <property type="entry name" value="Tudor_2"/>
    <property type="match status" value="2"/>
</dbReference>
<dbReference type="PROSITE" id="PS51805">
    <property type="entry name" value="EPHD"/>
    <property type="match status" value="1"/>
</dbReference>
<feature type="domain" description="PHD-type" evidence="17">
    <location>
        <begin position="76"/>
        <end position="132"/>
    </location>
</feature>
<dbReference type="AlphaFoldDB" id="A0A060WZ99"/>
<dbReference type="EMBL" id="FR904692">
    <property type="protein sequence ID" value="CDQ69925.1"/>
    <property type="molecule type" value="Genomic_DNA"/>
</dbReference>
<dbReference type="EC" id="1.14.11.66" evidence="4"/>
<dbReference type="SMART" id="SM00333">
    <property type="entry name" value="TUDOR"/>
    <property type="match status" value="2"/>
</dbReference>
<comment type="cofactor">
    <cofactor evidence="1">
        <name>Fe(2+)</name>
        <dbReference type="ChEBI" id="CHEBI:29033"/>
    </cofactor>
</comment>
<evidence type="ECO:0000256" key="2">
    <source>
        <dbReference type="ARBA" id="ARBA00004123"/>
    </source>
</evidence>
<dbReference type="GO" id="GO:0051864">
    <property type="term" value="F:histone H3K36 demethylase activity"/>
    <property type="evidence" value="ECO:0007669"/>
    <property type="project" value="TreeGrafter"/>
</dbReference>
<keyword evidence="5" id="KW-0479">Metal-binding</keyword>
<proteinExistence type="inferred from homology"/>
<comment type="similarity">
    <text evidence="3">Belongs to the JHDM3 histone demethylase family.</text>
</comment>
<gene>
    <name evidence="18" type="ORF">GSONMT00013326001</name>
</gene>
<reference evidence="18" key="2">
    <citation type="submission" date="2014-03" db="EMBL/GenBank/DDBJ databases">
        <authorList>
            <person name="Genoscope - CEA"/>
        </authorList>
    </citation>
    <scope>NUCLEOTIDE SEQUENCE</scope>
</reference>
<evidence type="ECO:0000256" key="15">
    <source>
        <dbReference type="ARBA" id="ARBA00023242"/>
    </source>
</evidence>
<accession>A0A060WZ99</accession>
<dbReference type="Proteomes" id="UP000193380">
    <property type="component" value="Unassembled WGS sequence"/>
</dbReference>
<dbReference type="InterPro" id="IPR002999">
    <property type="entry name" value="Tudor"/>
</dbReference>
<evidence type="ECO:0000256" key="6">
    <source>
        <dbReference type="ARBA" id="ARBA00022737"/>
    </source>
</evidence>
<keyword evidence="15" id="KW-0539">Nucleus</keyword>
<keyword evidence="10" id="KW-0223">Dioxygenase</keyword>
<dbReference type="InterPro" id="IPR013083">
    <property type="entry name" value="Znf_RING/FYVE/PHD"/>
</dbReference>
<evidence type="ECO:0000256" key="4">
    <source>
        <dbReference type="ARBA" id="ARBA00012900"/>
    </source>
</evidence>
<sequence length="386" mass="43832">MRKGNFLTGLGMTENVASQCPCLLPPHLCFGFFPPSLFPSHPPSDPLLFLLLRLLFLFSFSNSCCSFSPSPPPPQKCFYCKRRVKRDVGCCVQCSHGRCTTAVHPTCAQAAGQLMQPDDWPFIVHVTCYRHKSPVLPERNKAAMRELEVGQNVICKHKNGRYYQCEVLELTIATFYEVVFDDGSYSDNLFPEDIENRDCVKLGPPTVGDVVQVRWTDNLLYGAKFVASHSIPMFQMEFEDGSSLSAKREEVYSLDEELPKRVKSRMSKASDMRFDGIFTEKEVKQGSKRQRVINSRLYRASHIQSYHGITIFLYFLINSPHTQRVGHLWAPTALTSGSNSGYQYEQTLPCPLGIFVNQGWDFKGVSALHEPSPYFCECYLYPLLLK</sequence>
<evidence type="ECO:0000256" key="7">
    <source>
        <dbReference type="ARBA" id="ARBA00022771"/>
    </source>
</evidence>
<dbReference type="PaxDb" id="8022-A0A060WZ99"/>
<evidence type="ECO:0000313" key="18">
    <source>
        <dbReference type="EMBL" id="CDQ69925.1"/>
    </source>
</evidence>
<name>A0A060WZ99_ONCMY</name>
<evidence type="ECO:0000256" key="12">
    <source>
        <dbReference type="ARBA" id="ARBA00023004"/>
    </source>
</evidence>
<dbReference type="Pfam" id="PF13832">
    <property type="entry name" value="zf-HC5HC2H_2"/>
    <property type="match status" value="1"/>
</dbReference>
<dbReference type="Gene3D" id="3.30.40.10">
    <property type="entry name" value="Zinc/RING finger domain, C3HC4 (zinc finger)"/>
    <property type="match status" value="1"/>
</dbReference>
<dbReference type="PANTHER" id="PTHR10694:SF119">
    <property type="entry name" value="LYSINE-SPECIFIC DEMETHYLASE 4A"/>
    <property type="match status" value="1"/>
</dbReference>
<organism evidence="18 19">
    <name type="scientific">Oncorhynchus mykiss</name>
    <name type="common">Rainbow trout</name>
    <name type="synonym">Salmo gairdneri</name>
    <dbReference type="NCBI Taxonomy" id="8022"/>
    <lineage>
        <taxon>Eukaryota</taxon>
        <taxon>Metazoa</taxon>
        <taxon>Chordata</taxon>
        <taxon>Craniata</taxon>
        <taxon>Vertebrata</taxon>
        <taxon>Euteleostomi</taxon>
        <taxon>Actinopterygii</taxon>
        <taxon>Neopterygii</taxon>
        <taxon>Teleostei</taxon>
        <taxon>Protacanthopterygii</taxon>
        <taxon>Salmoniformes</taxon>
        <taxon>Salmonidae</taxon>
        <taxon>Salmoninae</taxon>
        <taxon>Oncorhynchus</taxon>
    </lineage>
</organism>
<dbReference type="FunFam" id="3.10.330.70:FF:000001">
    <property type="entry name" value="Putative lysine-specific demethylase 4a"/>
    <property type="match status" value="1"/>
</dbReference>
<dbReference type="GO" id="GO:0000785">
    <property type="term" value="C:chromatin"/>
    <property type="evidence" value="ECO:0007669"/>
    <property type="project" value="TreeGrafter"/>
</dbReference>
<keyword evidence="8" id="KW-0862">Zinc</keyword>
<dbReference type="InterPro" id="IPR040477">
    <property type="entry name" value="KDM4-like_Tudor"/>
</dbReference>
<evidence type="ECO:0000256" key="11">
    <source>
        <dbReference type="ARBA" id="ARBA00023002"/>
    </source>
</evidence>
<protein>
    <recommendedName>
        <fullName evidence="4">[histone H3]-trimethyl-L-lysine(9) demethylase</fullName>
        <ecNumber evidence="4">1.14.11.66</ecNumber>
    </recommendedName>
</protein>
<keyword evidence="12" id="KW-0408">Iron</keyword>
<evidence type="ECO:0000256" key="9">
    <source>
        <dbReference type="ARBA" id="ARBA00022853"/>
    </source>
</evidence>
<evidence type="ECO:0000256" key="14">
    <source>
        <dbReference type="ARBA" id="ARBA00023163"/>
    </source>
</evidence>
<comment type="subcellular location">
    <subcellularLocation>
        <location evidence="2">Nucleus</location>
    </subcellularLocation>
</comment>
<evidence type="ECO:0000256" key="16">
    <source>
        <dbReference type="ARBA" id="ARBA00049349"/>
    </source>
</evidence>
<dbReference type="GO" id="GO:0140684">
    <property type="term" value="F:histone H3K9me2/H3K9me3 demethylase activity"/>
    <property type="evidence" value="ECO:0007669"/>
    <property type="project" value="UniProtKB-EC"/>
</dbReference>
<evidence type="ECO:0000256" key="1">
    <source>
        <dbReference type="ARBA" id="ARBA00001954"/>
    </source>
</evidence>
<keyword evidence="13" id="KW-0805">Transcription regulation</keyword>
<evidence type="ECO:0000259" key="17">
    <source>
        <dbReference type="PROSITE" id="PS51805"/>
    </source>
</evidence>
<evidence type="ECO:0000256" key="8">
    <source>
        <dbReference type="ARBA" id="ARBA00022833"/>
    </source>
</evidence>
<evidence type="ECO:0000256" key="13">
    <source>
        <dbReference type="ARBA" id="ARBA00023015"/>
    </source>
</evidence>
<keyword evidence="6" id="KW-0677">Repeat</keyword>
<keyword evidence="14" id="KW-0804">Transcription</keyword>
<evidence type="ECO:0000256" key="5">
    <source>
        <dbReference type="ARBA" id="ARBA00022723"/>
    </source>
</evidence>
<dbReference type="InterPro" id="IPR034732">
    <property type="entry name" value="EPHD"/>
</dbReference>
<dbReference type="Gene3D" id="3.10.330.70">
    <property type="match status" value="1"/>
</dbReference>
<dbReference type="GO" id="GO:0005634">
    <property type="term" value="C:nucleus"/>
    <property type="evidence" value="ECO:0007669"/>
    <property type="project" value="UniProtKB-SubCell"/>
</dbReference>
<dbReference type="GO" id="GO:0008270">
    <property type="term" value="F:zinc ion binding"/>
    <property type="evidence" value="ECO:0007669"/>
    <property type="project" value="UniProtKB-KW"/>
</dbReference>